<dbReference type="Proteomes" id="UP000561045">
    <property type="component" value="Unassembled WGS sequence"/>
</dbReference>
<comment type="caution">
    <text evidence="2">The sequence shown here is derived from an EMBL/GenBank/DDBJ whole genome shotgun (WGS) entry which is preliminary data.</text>
</comment>
<name>A0A840BSS4_9RHOO</name>
<sequence>MRVIMVANPKGGVGKSTLSTNLAGHLAWRGASDASTRVMLGDVDRQQSARMWLSLRPVGLPRIAGWDLEPGQPARPPKGTTHAVIDTPAGLHGDKLRGLVKLAHAVIVPLQPSIFDILATRAFLQTLAELKAAKGVQVAVIAMRIDPRTRSAEQLERFTDGLGLPVLAHLRDTQNYVQLAAHGLTLYDVPETRVAKDRQQWLPIERWLRLLEA</sequence>
<keyword evidence="3" id="KW-1185">Reference proteome</keyword>
<dbReference type="PANTHER" id="PTHR13696">
    <property type="entry name" value="P-LOOP CONTAINING NUCLEOSIDE TRIPHOSPHATE HYDROLASE"/>
    <property type="match status" value="1"/>
</dbReference>
<gene>
    <name evidence="2" type="ORF">GGR36_003805</name>
</gene>
<dbReference type="InterPro" id="IPR027417">
    <property type="entry name" value="P-loop_NTPase"/>
</dbReference>
<dbReference type="CDD" id="cd02042">
    <property type="entry name" value="ParAB_family"/>
    <property type="match status" value="1"/>
</dbReference>
<evidence type="ECO:0000259" key="1">
    <source>
        <dbReference type="Pfam" id="PF01656"/>
    </source>
</evidence>
<accession>A0A840BSS4</accession>
<dbReference type="SUPFAM" id="SSF52540">
    <property type="entry name" value="P-loop containing nucleoside triphosphate hydrolases"/>
    <property type="match status" value="1"/>
</dbReference>
<protein>
    <submittedName>
        <fullName evidence="2">Chromosome partitioning protein</fullName>
    </submittedName>
</protein>
<dbReference type="EMBL" id="JACIET010000002">
    <property type="protein sequence ID" value="MBB4014459.1"/>
    <property type="molecule type" value="Genomic_DNA"/>
</dbReference>
<dbReference type="Pfam" id="PF01656">
    <property type="entry name" value="CbiA"/>
    <property type="match status" value="1"/>
</dbReference>
<reference evidence="2 3" key="1">
    <citation type="submission" date="2020-08" db="EMBL/GenBank/DDBJ databases">
        <title>Genomic Encyclopedia of Type Strains, Phase IV (KMG-IV): sequencing the most valuable type-strain genomes for metagenomic binning, comparative biology and taxonomic classification.</title>
        <authorList>
            <person name="Goeker M."/>
        </authorList>
    </citation>
    <scope>NUCLEOTIDE SEQUENCE [LARGE SCALE GENOMIC DNA]</scope>
    <source>
        <strain evidence="2 3">DSM 106739</strain>
    </source>
</reference>
<proteinExistence type="predicted"/>
<dbReference type="PANTHER" id="PTHR13696:SF96">
    <property type="entry name" value="COBQ_COBB_MIND_PARA NUCLEOTIDE BINDING DOMAIN-CONTAINING PROTEIN"/>
    <property type="match status" value="1"/>
</dbReference>
<organism evidence="2 3">
    <name type="scientific">Niveibacterium umoris</name>
    <dbReference type="NCBI Taxonomy" id="1193620"/>
    <lineage>
        <taxon>Bacteria</taxon>
        <taxon>Pseudomonadati</taxon>
        <taxon>Pseudomonadota</taxon>
        <taxon>Betaproteobacteria</taxon>
        <taxon>Rhodocyclales</taxon>
        <taxon>Rhodocyclaceae</taxon>
        <taxon>Niveibacterium</taxon>
    </lineage>
</organism>
<dbReference type="InterPro" id="IPR050678">
    <property type="entry name" value="DNA_Partitioning_ATPase"/>
</dbReference>
<dbReference type="Gene3D" id="3.40.50.300">
    <property type="entry name" value="P-loop containing nucleotide triphosphate hydrolases"/>
    <property type="match status" value="1"/>
</dbReference>
<evidence type="ECO:0000313" key="2">
    <source>
        <dbReference type="EMBL" id="MBB4014459.1"/>
    </source>
</evidence>
<dbReference type="AlphaFoldDB" id="A0A840BSS4"/>
<evidence type="ECO:0000313" key="3">
    <source>
        <dbReference type="Proteomes" id="UP000561045"/>
    </source>
</evidence>
<dbReference type="RefSeq" id="WP_183636584.1">
    <property type="nucleotide sequence ID" value="NZ_BAABLE010000009.1"/>
</dbReference>
<dbReference type="InterPro" id="IPR002586">
    <property type="entry name" value="CobQ/CobB/MinD/ParA_Nub-bd_dom"/>
</dbReference>
<feature type="domain" description="CobQ/CobB/MinD/ParA nucleotide binding" evidence="1">
    <location>
        <begin position="4"/>
        <end position="185"/>
    </location>
</feature>